<name>A0A5K1CAN0_9MAGN</name>
<proteinExistence type="predicted"/>
<protein>
    <submittedName>
        <fullName evidence="1">Uncharacterized protein</fullName>
    </submittedName>
</protein>
<gene>
    <name evidence="1" type="ORF">NYM_LOCUS18147</name>
</gene>
<reference evidence="1" key="1">
    <citation type="submission" date="2019-09" db="EMBL/GenBank/DDBJ databases">
        <authorList>
            <person name="Zhang L."/>
        </authorList>
    </citation>
    <scope>NUCLEOTIDE SEQUENCE</scope>
</reference>
<dbReference type="EMBL" id="LR721782">
    <property type="protein sequence ID" value="VVW25938.1"/>
    <property type="molecule type" value="Genomic_DNA"/>
</dbReference>
<sequence>MRAYSECSVWTLEH</sequence>
<organism evidence="1">
    <name type="scientific">Nymphaea colorata</name>
    <name type="common">pocket water lily</name>
    <dbReference type="NCBI Taxonomy" id="210225"/>
    <lineage>
        <taxon>Eukaryota</taxon>
        <taxon>Viridiplantae</taxon>
        <taxon>Streptophyta</taxon>
        <taxon>Embryophyta</taxon>
        <taxon>Tracheophyta</taxon>
        <taxon>Spermatophyta</taxon>
        <taxon>Magnoliopsida</taxon>
        <taxon>Nymphaeales</taxon>
        <taxon>Nymphaeaceae</taxon>
        <taxon>Nymphaea</taxon>
    </lineage>
</organism>
<evidence type="ECO:0000313" key="1">
    <source>
        <dbReference type="EMBL" id="VVW25938.1"/>
    </source>
</evidence>
<accession>A0A5K1CAN0</accession>